<reference evidence="2 3" key="1">
    <citation type="submission" date="2019-02" db="EMBL/GenBank/DDBJ databases">
        <authorList>
            <person name="Goldberg S.R."/>
            <person name="Haltli B.A."/>
            <person name="Correa H."/>
            <person name="Russell K.G."/>
        </authorList>
    </citation>
    <scope>NUCLEOTIDE SEQUENCE [LARGE SCALE GENOMIC DNA]</scope>
    <source>
        <strain evidence="2 3">JCM 16186</strain>
    </source>
</reference>
<keyword evidence="3" id="KW-1185">Reference proteome</keyword>
<keyword evidence="1" id="KW-1133">Transmembrane helix</keyword>
<protein>
    <recommendedName>
        <fullName evidence="4">DUF2147 domain-containing protein</fullName>
    </recommendedName>
</protein>
<evidence type="ECO:0000256" key="1">
    <source>
        <dbReference type="SAM" id="Phobius"/>
    </source>
</evidence>
<sequence>MKQIRKYLMLLLIASIFVAGFTTELYPNLFGVWTGNGFIIPQQSSIFTFKVNKMNEGSGDYWLYGEDSGFYYTTMQASSTAPYIFISKERAGKLKGFNKTNYGTWGFDL</sequence>
<comment type="caution">
    <text evidence="2">The sequence shown here is derived from an EMBL/GenBank/DDBJ whole genome shotgun (WGS) entry which is preliminary data.</text>
</comment>
<evidence type="ECO:0008006" key="4">
    <source>
        <dbReference type="Google" id="ProtNLM"/>
    </source>
</evidence>
<name>A0ABW9RSL8_9BACT</name>
<keyword evidence="1" id="KW-0812">Transmembrane</keyword>
<keyword evidence="1" id="KW-0472">Membrane</keyword>
<feature type="transmembrane region" description="Helical" evidence="1">
    <location>
        <begin position="7"/>
        <end position="26"/>
    </location>
</feature>
<gene>
    <name evidence="2" type="ORF">E1163_17285</name>
</gene>
<evidence type="ECO:0000313" key="3">
    <source>
        <dbReference type="Proteomes" id="UP000798808"/>
    </source>
</evidence>
<organism evidence="2 3">
    <name type="scientific">Fulvivirga kasyanovii</name>
    <dbReference type="NCBI Taxonomy" id="396812"/>
    <lineage>
        <taxon>Bacteria</taxon>
        <taxon>Pseudomonadati</taxon>
        <taxon>Bacteroidota</taxon>
        <taxon>Cytophagia</taxon>
        <taxon>Cytophagales</taxon>
        <taxon>Fulvivirgaceae</taxon>
        <taxon>Fulvivirga</taxon>
    </lineage>
</organism>
<accession>A0ABW9RSL8</accession>
<dbReference type="RefSeq" id="WP_155173721.1">
    <property type="nucleotide sequence ID" value="NZ_BAAAFL010000015.1"/>
</dbReference>
<proteinExistence type="predicted"/>
<evidence type="ECO:0000313" key="2">
    <source>
        <dbReference type="EMBL" id="MTI26711.1"/>
    </source>
</evidence>
<dbReference type="EMBL" id="SMLW01000595">
    <property type="protein sequence ID" value="MTI26711.1"/>
    <property type="molecule type" value="Genomic_DNA"/>
</dbReference>
<dbReference type="Proteomes" id="UP000798808">
    <property type="component" value="Unassembled WGS sequence"/>
</dbReference>